<evidence type="ECO:0000256" key="4">
    <source>
        <dbReference type="ARBA" id="ARBA00023317"/>
    </source>
</evidence>
<evidence type="ECO:0000256" key="5">
    <source>
        <dbReference type="ARBA" id="ARBA00049309"/>
    </source>
</evidence>
<dbReference type="PANTHER" id="PTHR40438:SF1">
    <property type="entry name" value="PYRUVOYL-DEPENDENT ARGININE DECARBOXYLASE"/>
    <property type="match status" value="1"/>
</dbReference>
<dbReference type="EMBL" id="KF900752">
    <property type="protein sequence ID" value="AIF05886.1"/>
    <property type="molecule type" value="Genomic_DNA"/>
</dbReference>
<feature type="chain" id="PRO_5023350931" description="Pyruvoyl-dependent arginine decarboxylase subunit beta" evidence="6">
    <location>
        <begin position="1"/>
        <end position="45"/>
    </location>
</feature>
<sequence>MSRSAFTPHSLFLTRGTGTHRERLASFELALREAGIECYNLVSVSSILPPRCEFIEPPAGAKLLQPGQVVPVVMARSDSNVPGTLVGSGVGVAVPRNRDHYGYLSEHHATGMSEQGLEDYVEDLAAEMLATTYGLEFDPDASWDEKREIWSIDNRIVRTRSVNQVATVGENDFWTTTVAAAVLVL</sequence>
<dbReference type="HAMAP" id="MF_01404">
    <property type="entry name" value="PvlArgDC"/>
    <property type="match status" value="1"/>
</dbReference>
<dbReference type="SFLD" id="SFLDS00055">
    <property type="entry name" value="Pyruvoyl-Dependent_Histidine/A"/>
    <property type="match status" value="1"/>
</dbReference>
<feature type="site" description="Cleavage (non-hydrolytic)" evidence="6">
    <location>
        <begin position="45"/>
        <end position="46"/>
    </location>
</feature>
<evidence type="ECO:0000256" key="2">
    <source>
        <dbReference type="ARBA" id="ARBA00022793"/>
    </source>
</evidence>
<dbReference type="InterPro" id="IPR016105">
    <property type="entry name" value="Pyr-dep_his/arg-deCO2ase_sand"/>
</dbReference>
<feature type="modified residue" description="Pyruvic acid (Ser)" evidence="6">
    <location>
        <position position="46"/>
    </location>
</feature>
<dbReference type="NCBIfam" id="TIGR00286">
    <property type="entry name" value="pyruvoyl-dependent arginine decarboxylase"/>
    <property type="match status" value="1"/>
</dbReference>
<evidence type="ECO:0000256" key="1">
    <source>
        <dbReference type="ARBA" id="ARBA00007412"/>
    </source>
</evidence>
<evidence type="ECO:0000256" key="6">
    <source>
        <dbReference type="HAMAP-Rule" id="MF_01404"/>
    </source>
</evidence>
<protein>
    <recommendedName>
        <fullName evidence="6">Pyruvoyl-dependent arginine decarboxylase</fullName>
        <shortName evidence="6">PvlArgDC</shortName>
        <ecNumber evidence="6">4.1.1.19</ecNumber>
    </recommendedName>
    <component>
        <recommendedName>
            <fullName evidence="6">Pyruvoyl-dependent arginine decarboxylase subunit beta</fullName>
        </recommendedName>
    </component>
    <component>
        <recommendedName>
            <fullName evidence="6">Pyruvoyl-dependent arginine decarboxylase subunit alpha</fullName>
        </recommendedName>
    </component>
</protein>
<gene>
    <name evidence="6 7" type="primary">pdaD</name>
</gene>
<evidence type="ECO:0000256" key="3">
    <source>
        <dbReference type="ARBA" id="ARBA00023239"/>
    </source>
</evidence>
<keyword evidence="3 6" id="KW-0456">Lyase</keyword>
<reference evidence="7" key="1">
    <citation type="journal article" date="2014" name="Genome Biol. Evol.">
        <title>Pangenome evidence for extensive interdomain horizontal transfer affecting lineage core and shell genes in uncultured planktonic thaumarchaeota and euryarchaeota.</title>
        <authorList>
            <person name="Deschamps P."/>
            <person name="Zivanovic Y."/>
            <person name="Moreira D."/>
            <person name="Rodriguez-Valera F."/>
            <person name="Lopez-Garcia P."/>
        </authorList>
    </citation>
    <scope>NUCLEOTIDE SEQUENCE</scope>
</reference>
<dbReference type="SUPFAM" id="SSF56271">
    <property type="entry name" value="Pyruvoyl-dependent histidine and arginine decarboxylases"/>
    <property type="match status" value="1"/>
</dbReference>
<dbReference type="InterPro" id="IPR002724">
    <property type="entry name" value="Pyruvoyl-dep_arg_deCO2ase"/>
</dbReference>
<dbReference type="PANTHER" id="PTHR40438">
    <property type="entry name" value="PYRUVOYL-DEPENDENT ARGININE DECARBOXYLASE"/>
    <property type="match status" value="1"/>
</dbReference>
<evidence type="ECO:0000313" key="7">
    <source>
        <dbReference type="EMBL" id="AIF05886.1"/>
    </source>
</evidence>
<dbReference type="Gene3D" id="3.50.20.10">
    <property type="entry name" value="Pyruvoyl-Dependent Histidine Decarboxylase, subunit B"/>
    <property type="match status" value="1"/>
</dbReference>
<feature type="chain" id="PRO_5023350933" description="Pyruvoyl-dependent arginine decarboxylase subunit alpha" evidence="6">
    <location>
        <begin position="46"/>
        <end position="185"/>
    </location>
</feature>
<dbReference type="GO" id="GO:0006527">
    <property type="term" value="P:L-arginine catabolic process"/>
    <property type="evidence" value="ECO:0007669"/>
    <property type="project" value="InterPro"/>
</dbReference>
<keyword evidence="2 6" id="KW-0210">Decarboxylase</keyword>
<dbReference type="AlphaFoldDB" id="A0A075GPG4"/>
<dbReference type="GO" id="GO:0008792">
    <property type="term" value="F:arginine decarboxylase activity"/>
    <property type="evidence" value="ECO:0007669"/>
    <property type="project" value="UniProtKB-UniRule"/>
</dbReference>
<proteinExistence type="inferred from homology"/>
<organism evidence="7">
    <name type="scientific">uncultured marine group II/III euryarchaeote KM3_188_A01</name>
    <dbReference type="NCBI Taxonomy" id="1457953"/>
    <lineage>
        <taxon>Archaea</taxon>
        <taxon>Methanobacteriati</taxon>
        <taxon>Methanobacteriota</taxon>
        <taxon>environmental samples</taxon>
    </lineage>
</organism>
<dbReference type="Pfam" id="PF01862">
    <property type="entry name" value="PvlArgDC"/>
    <property type="match status" value="1"/>
</dbReference>
<keyword evidence="4 6" id="KW-0670">Pyruvate</keyword>
<dbReference type="EC" id="4.1.1.19" evidence="6"/>
<name>A0A075GPG4_9EURY</name>
<comment type="catalytic activity">
    <reaction evidence="5 6">
        <text>L-arginine + H(+) = agmatine + CO2</text>
        <dbReference type="Rhea" id="RHEA:17641"/>
        <dbReference type="ChEBI" id="CHEBI:15378"/>
        <dbReference type="ChEBI" id="CHEBI:16526"/>
        <dbReference type="ChEBI" id="CHEBI:32682"/>
        <dbReference type="ChEBI" id="CHEBI:58145"/>
        <dbReference type="EC" id="4.1.1.19"/>
    </reaction>
</comment>
<dbReference type="InterPro" id="IPR016104">
    <property type="entry name" value="Pyr-dep_his/arg-deCO2ase"/>
</dbReference>
<accession>A0A075GPG4</accession>
<comment type="cofactor">
    <cofactor evidence="6">
        <name>pyruvate</name>
        <dbReference type="ChEBI" id="CHEBI:15361"/>
    </cofactor>
    <text evidence="6">Binds 1 pyruvoyl group covalently per subunit.</text>
</comment>
<comment type="similarity">
    <text evidence="1 6">Belongs to the PdaD family.</text>
</comment>
<dbReference type="SFLD" id="SFLDG01170">
    <property type="entry name" value="Pyruvoyl-dependent_arginine_de"/>
    <property type="match status" value="1"/>
</dbReference>
<dbReference type="PIRSF" id="PIRSF005216">
    <property type="entry name" value="Pyruvoyl-dep_arg_deCO2ase"/>
    <property type="match status" value="1"/>
</dbReference>